<sequence>YHYHHHRGKQQQYDARQPPLPWSFSDDHHHGENGISGGMAVGVSSPSSPLYHSASSGSRKSVSSSSTSSLSPTLHYHQDPTHCQLLPSTFQSQDCTVTKNRTKAPSAAVPPGNFQEGHPNPHILHVGPGIQDRRKSLSILQNLSQASQKFRTMIRSPTATAGIGMRRRTVMNMSPITMDPDATASVTSMTSGGGTGVGDIVMILQEGQVEEDGEREALSGEIDVAPFVSDKDMEEIFGSDQQKLQLLQQQGDDDSTTTSV</sequence>
<feature type="compositionally biased region" description="Low complexity" evidence="1">
    <location>
        <begin position="44"/>
        <end position="71"/>
    </location>
</feature>
<reference evidence="2" key="1">
    <citation type="journal article" date="2020" name="Fungal Divers.">
        <title>Resolving the Mortierellaceae phylogeny through synthesis of multi-gene phylogenetics and phylogenomics.</title>
        <authorList>
            <person name="Vandepol N."/>
            <person name="Liber J."/>
            <person name="Desiro A."/>
            <person name="Na H."/>
            <person name="Kennedy M."/>
            <person name="Barry K."/>
            <person name="Grigoriev I.V."/>
            <person name="Miller A.N."/>
            <person name="O'Donnell K."/>
            <person name="Stajich J.E."/>
            <person name="Bonito G."/>
        </authorList>
    </citation>
    <scope>NUCLEOTIDE SEQUENCE</scope>
    <source>
        <strain evidence="2">NRRL 28262</strain>
    </source>
</reference>
<feature type="region of interest" description="Disordered" evidence="1">
    <location>
        <begin position="239"/>
        <end position="260"/>
    </location>
</feature>
<evidence type="ECO:0000313" key="3">
    <source>
        <dbReference type="Proteomes" id="UP001194580"/>
    </source>
</evidence>
<dbReference type="Proteomes" id="UP001194580">
    <property type="component" value="Unassembled WGS sequence"/>
</dbReference>
<proteinExistence type="predicted"/>
<feature type="compositionally biased region" description="Acidic residues" evidence="1">
    <location>
        <begin position="251"/>
        <end position="260"/>
    </location>
</feature>
<name>A0AAD4H148_9FUNG</name>
<feature type="region of interest" description="Disordered" evidence="1">
    <location>
        <begin position="1"/>
        <end position="75"/>
    </location>
</feature>
<evidence type="ECO:0000256" key="1">
    <source>
        <dbReference type="SAM" id="MobiDB-lite"/>
    </source>
</evidence>
<feature type="compositionally biased region" description="Low complexity" evidence="1">
    <location>
        <begin position="239"/>
        <end position="250"/>
    </location>
</feature>
<keyword evidence="3" id="KW-1185">Reference proteome</keyword>
<feature type="non-terminal residue" evidence="2">
    <location>
        <position position="1"/>
    </location>
</feature>
<dbReference type="EMBL" id="JAAAIL010002649">
    <property type="protein sequence ID" value="KAG0255565.1"/>
    <property type="molecule type" value="Genomic_DNA"/>
</dbReference>
<gene>
    <name evidence="2" type="ORF">BGZ95_005725</name>
</gene>
<accession>A0AAD4H148</accession>
<dbReference type="AlphaFoldDB" id="A0AAD4H148"/>
<evidence type="ECO:0000313" key="2">
    <source>
        <dbReference type="EMBL" id="KAG0255565.1"/>
    </source>
</evidence>
<protein>
    <submittedName>
        <fullName evidence="2">Uncharacterized protein</fullName>
    </submittedName>
</protein>
<comment type="caution">
    <text evidence="2">The sequence shown here is derived from an EMBL/GenBank/DDBJ whole genome shotgun (WGS) entry which is preliminary data.</text>
</comment>
<organism evidence="2 3">
    <name type="scientific">Linnemannia exigua</name>
    <dbReference type="NCBI Taxonomy" id="604196"/>
    <lineage>
        <taxon>Eukaryota</taxon>
        <taxon>Fungi</taxon>
        <taxon>Fungi incertae sedis</taxon>
        <taxon>Mucoromycota</taxon>
        <taxon>Mortierellomycotina</taxon>
        <taxon>Mortierellomycetes</taxon>
        <taxon>Mortierellales</taxon>
        <taxon>Mortierellaceae</taxon>
        <taxon>Linnemannia</taxon>
    </lineage>
</organism>